<dbReference type="KEGG" id="cvn:111116261"/>
<sequence length="158" mass="16930">MTKYVNFNTICQNQTAAFDQVFLKPCLSELTGNVTLNGSDAIIYCEHSLFNESETGIRITNGESTLATCRVGNCHEGRSLPNGAYVQVQYKAKMIILCKFDGAVLNLTNSVITEETTPTPGTSSRLLTELTSDTPYIIGGAVGGVASIMIIALITISI</sequence>
<organism evidence="2 3">
    <name type="scientific">Crassostrea virginica</name>
    <name type="common">Eastern oyster</name>
    <dbReference type="NCBI Taxonomy" id="6565"/>
    <lineage>
        <taxon>Eukaryota</taxon>
        <taxon>Metazoa</taxon>
        <taxon>Spiralia</taxon>
        <taxon>Lophotrochozoa</taxon>
        <taxon>Mollusca</taxon>
        <taxon>Bivalvia</taxon>
        <taxon>Autobranchia</taxon>
        <taxon>Pteriomorphia</taxon>
        <taxon>Ostreida</taxon>
        <taxon>Ostreoidea</taxon>
        <taxon>Ostreidae</taxon>
        <taxon>Crassostrea</taxon>
    </lineage>
</organism>
<keyword evidence="1" id="KW-0812">Transmembrane</keyword>
<dbReference type="Proteomes" id="UP000694844">
    <property type="component" value="Chromosome 10"/>
</dbReference>
<name>A0A8B8C5S6_CRAVI</name>
<protein>
    <submittedName>
        <fullName evidence="3">Uncharacterized protein LOC111116261</fullName>
    </submittedName>
</protein>
<evidence type="ECO:0000256" key="1">
    <source>
        <dbReference type="SAM" id="Phobius"/>
    </source>
</evidence>
<keyword evidence="2" id="KW-1185">Reference proteome</keyword>
<dbReference type="AlphaFoldDB" id="A0A8B8C5S6"/>
<feature type="transmembrane region" description="Helical" evidence="1">
    <location>
        <begin position="136"/>
        <end position="156"/>
    </location>
</feature>
<gene>
    <name evidence="3" type="primary">LOC111116261</name>
</gene>
<accession>A0A8B8C5S6</accession>
<dbReference type="RefSeq" id="XP_022310955.1">
    <property type="nucleotide sequence ID" value="XM_022455247.1"/>
</dbReference>
<keyword evidence="1" id="KW-0472">Membrane</keyword>
<evidence type="ECO:0000313" key="3">
    <source>
        <dbReference type="RefSeq" id="XP_022310955.1"/>
    </source>
</evidence>
<reference evidence="3" key="1">
    <citation type="submission" date="2025-08" db="UniProtKB">
        <authorList>
            <consortium name="RefSeq"/>
        </authorList>
    </citation>
    <scope>IDENTIFICATION</scope>
    <source>
        <tissue evidence="3">Whole sample</tissue>
    </source>
</reference>
<proteinExistence type="predicted"/>
<evidence type="ECO:0000313" key="2">
    <source>
        <dbReference type="Proteomes" id="UP000694844"/>
    </source>
</evidence>
<dbReference type="GeneID" id="111116261"/>
<keyword evidence="1" id="KW-1133">Transmembrane helix</keyword>